<dbReference type="PANTHER" id="PTHR10117:SF47">
    <property type="entry name" value="TRANSIENT-RECEPTOR-POTENTIAL-LIKE PROTEIN"/>
    <property type="match status" value="1"/>
</dbReference>
<dbReference type="PANTHER" id="PTHR10117">
    <property type="entry name" value="TRANSIENT RECEPTOR POTENTIAL CHANNEL"/>
    <property type="match status" value="1"/>
</dbReference>
<accession>A0A7R9HCR3</accession>
<evidence type="ECO:0000256" key="3">
    <source>
        <dbReference type="ARBA" id="ARBA00023303"/>
    </source>
</evidence>
<proteinExistence type="predicted"/>
<protein>
    <submittedName>
        <fullName evidence="4">Uncharacterized protein</fullName>
    </submittedName>
</protein>
<evidence type="ECO:0000256" key="1">
    <source>
        <dbReference type="ARBA" id="ARBA00022448"/>
    </source>
</evidence>
<evidence type="ECO:0000256" key="2">
    <source>
        <dbReference type="ARBA" id="ARBA00023065"/>
    </source>
</evidence>
<gene>
    <name evidence="4" type="ORF">TPSB3V08_LOCUS11483</name>
</gene>
<keyword evidence="1" id="KW-0813">Transport</keyword>
<dbReference type="EMBL" id="OD012564">
    <property type="protein sequence ID" value="CAD7417047.1"/>
    <property type="molecule type" value="Genomic_DNA"/>
</dbReference>
<name>A0A7R9HCR3_TIMPO</name>
<sequence length="218" mass="25130">MSLNSDGTTVNVAMSLYPVPQWDIVTWLRTPISPLWHEAFNNTSKVPTFGFDDIRELLVNTLRGSLTPMNFTPLKLELRRQCQKFAVDLLHQSRSSQELAIILNHDPESPSYEDGEHMKLARLELAINYSTHPNIQQLLAALWYEGLPGFRRKPMLQKCLDVSQVALLFPFYCMLYMVAPNTATGKLMRKPFMKFLIHASSYLFFLREFMSTSVYTAF</sequence>
<dbReference type="GO" id="GO:0005886">
    <property type="term" value="C:plasma membrane"/>
    <property type="evidence" value="ECO:0007669"/>
    <property type="project" value="TreeGrafter"/>
</dbReference>
<dbReference type="GO" id="GO:0034703">
    <property type="term" value="C:cation channel complex"/>
    <property type="evidence" value="ECO:0007669"/>
    <property type="project" value="TreeGrafter"/>
</dbReference>
<keyword evidence="2" id="KW-0406">Ion transport</keyword>
<evidence type="ECO:0000313" key="4">
    <source>
        <dbReference type="EMBL" id="CAD7417047.1"/>
    </source>
</evidence>
<keyword evidence="3" id="KW-0407">Ion channel</keyword>
<dbReference type="GO" id="GO:0051480">
    <property type="term" value="P:regulation of cytosolic calcium ion concentration"/>
    <property type="evidence" value="ECO:0007669"/>
    <property type="project" value="TreeGrafter"/>
</dbReference>
<dbReference type="GO" id="GO:0070679">
    <property type="term" value="F:inositol 1,4,5 trisphosphate binding"/>
    <property type="evidence" value="ECO:0007669"/>
    <property type="project" value="TreeGrafter"/>
</dbReference>
<dbReference type="GO" id="GO:0015279">
    <property type="term" value="F:store-operated calcium channel activity"/>
    <property type="evidence" value="ECO:0007669"/>
    <property type="project" value="TreeGrafter"/>
</dbReference>
<dbReference type="AlphaFoldDB" id="A0A7R9HCR3"/>
<reference evidence="4" key="1">
    <citation type="submission" date="2020-11" db="EMBL/GenBank/DDBJ databases">
        <authorList>
            <person name="Tran Van P."/>
        </authorList>
    </citation>
    <scope>NUCLEOTIDE SEQUENCE</scope>
</reference>
<organism evidence="4">
    <name type="scientific">Timema poppense</name>
    <name type="common">Walking stick</name>
    <dbReference type="NCBI Taxonomy" id="170557"/>
    <lineage>
        <taxon>Eukaryota</taxon>
        <taxon>Metazoa</taxon>
        <taxon>Ecdysozoa</taxon>
        <taxon>Arthropoda</taxon>
        <taxon>Hexapoda</taxon>
        <taxon>Insecta</taxon>
        <taxon>Pterygota</taxon>
        <taxon>Neoptera</taxon>
        <taxon>Polyneoptera</taxon>
        <taxon>Phasmatodea</taxon>
        <taxon>Timematodea</taxon>
        <taxon>Timematoidea</taxon>
        <taxon>Timematidae</taxon>
        <taxon>Timema</taxon>
    </lineage>
</organism>
<dbReference type="InterPro" id="IPR002153">
    <property type="entry name" value="TRPC_channel"/>
</dbReference>